<reference evidence="1" key="1">
    <citation type="submission" date="2018-02" db="EMBL/GenBank/DDBJ databases">
        <title>Rhizophora mucronata_Transcriptome.</title>
        <authorList>
            <person name="Meera S.P."/>
            <person name="Sreeshan A."/>
            <person name="Augustine A."/>
        </authorList>
    </citation>
    <scope>NUCLEOTIDE SEQUENCE</scope>
    <source>
        <tissue evidence="1">Leaf</tissue>
    </source>
</reference>
<dbReference type="AlphaFoldDB" id="A0A2P2P041"/>
<dbReference type="EMBL" id="GGEC01067623">
    <property type="protein sequence ID" value="MBX48107.1"/>
    <property type="molecule type" value="Transcribed_RNA"/>
</dbReference>
<evidence type="ECO:0000313" key="1">
    <source>
        <dbReference type="EMBL" id="MBX48107.1"/>
    </source>
</evidence>
<organism evidence="1">
    <name type="scientific">Rhizophora mucronata</name>
    <name type="common">Asiatic mangrove</name>
    <dbReference type="NCBI Taxonomy" id="61149"/>
    <lineage>
        <taxon>Eukaryota</taxon>
        <taxon>Viridiplantae</taxon>
        <taxon>Streptophyta</taxon>
        <taxon>Embryophyta</taxon>
        <taxon>Tracheophyta</taxon>
        <taxon>Spermatophyta</taxon>
        <taxon>Magnoliopsida</taxon>
        <taxon>eudicotyledons</taxon>
        <taxon>Gunneridae</taxon>
        <taxon>Pentapetalae</taxon>
        <taxon>rosids</taxon>
        <taxon>fabids</taxon>
        <taxon>Malpighiales</taxon>
        <taxon>Rhizophoraceae</taxon>
        <taxon>Rhizophora</taxon>
    </lineage>
</organism>
<sequence>MHLTQVFHPIGLESKIIRPFSSCASFNMIWCFMMDVVVPSKWLEMLT</sequence>
<protein>
    <submittedName>
        <fullName evidence="1">Uncharacterized protein</fullName>
    </submittedName>
</protein>
<proteinExistence type="predicted"/>
<name>A0A2P2P041_RHIMU</name>
<accession>A0A2P2P041</accession>